<reference evidence="2 3" key="1">
    <citation type="submission" date="2014-04" db="EMBL/GenBank/DDBJ databases">
        <authorList>
            <consortium name="DOE Joint Genome Institute"/>
            <person name="Kuo A."/>
            <person name="Kohler A."/>
            <person name="Nagy L.G."/>
            <person name="Floudas D."/>
            <person name="Copeland A."/>
            <person name="Barry K.W."/>
            <person name="Cichocki N."/>
            <person name="Veneault-Fourrey C."/>
            <person name="LaButti K."/>
            <person name="Lindquist E.A."/>
            <person name="Lipzen A."/>
            <person name="Lundell T."/>
            <person name="Morin E."/>
            <person name="Murat C."/>
            <person name="Sun H."/>
            <person name="Tunlid A."/>
            <person name="Henrissat B."/>
            <person name="Grigoriev I.V."/>
            <person name="Hibbett D.S."/>
            <person name="Martin F."/>
            <person name="Nordberg H.P."/>
            <person name="Cantor M.N."/>
            <person name="Hua S.X."/>
        </authorList>
    </citation>
    <scope>NUCLEOTIDE SEQUENCE [LARGE SCALE GENOMIC DNA]</scope>
    <source>
        <strain evidence="2 3">Foug A</strain>
    </source>
</reference>
<proteinExistence type="predicted"/>
<dbReference type="AlphaFoldDB" id="A0A0C3E6B1"/>
<feature type="domain" description="Fungal-type protein kinase" evidence="1">
    <location>
        <begin position="134"/>
        <end position="271"/>
    </location>
</feature>
<dbReference type="HOGENOM" id="CLU_068370_0_0_1"/>
<dbReference type="OrthoDB" id="2687531at2759"/>
<keyword evidence="3" id="KW-1185">Reference proteome</keyword>
<evidence type="ECO:0000259" key="1">
    <source>
        <dbReference type="Pfam" id="PF17667"/>
    </source>
</evidence>
<protein>
    <recommendedName>
        <fullName evidence="1">Fungal-type protein kinase domain-containing protein</fullName>
    </recommendedName>
</protein>
<accession>A0A0C3E6B1</accession>
<dbReference type="Pfam" id="PF17667">
    <property type="entry name" value="Pkinase_fungal"/>
    <property type="match status" value="1"/>
</dbReference>
<sequence>MIWHIDRGTNLLRIDHGSCITIHWLDTPELHAKAPTARKTSLALFFNTVIKAVNNATSTVTVRTWTTDSTTHPLGGGDVTRKPDLSCWLSPGGEFDWRHLASFAEVKNHSGKDNEKSSYIETARKASCLLRSVSTCGYDINRCPHEFLHILIGITSAPNNILGFNISINWFLMEHDGKVVHVKELKIKKGTTTYMVKLTKILFILDNLCGRGTTVWEGVMTEEGTMQLRQVVVKDLWIDPLQKYTEGMILSILNAHNTEGIPTLIHKKQAQAPYPSTITNVLVNNSTHFLQAFLSKHKTSPYYL</sequence>
<dbReference type="EMBL" id="KN822010">
    <property type="protein sequence ID" value="KIM68330.1"/>
    <property type="molecule type" value="Genomic_DNA"/>
</dbReference>
<gene>
    <name evidence="2" type="ORF">SCLCIDRAFT_20694</name>
</gene>
<evidence type="ECO:0000313" key="2">
    <source>
        <dbReference type="EMBL" id="KIM68330.1"/>
    </source>
</evidence>
<reference evidence="3" key="2">
    <citation type="submission" date="2015-01" db="EMBL/GenBank/DDBJ databases">
        <title>Evolutionary Origins and Diversification of the Mycorrhizal Mutualists.</title>
        <authorList>
            <consortium name="DOE Joint Genome Institute"/>
            <consortium name="Mycorrhizal Genomics Consortium"/>
            <person name="Kohler A."/>
            <person name="Kuo A."/>
            <person name="Nagy L.G."/>
            <person name="Floudas D."/>
            <person name="Copeland A."/>
            <person name="Barry K.W."/>
            <person name="Cichocki N."/>
            <person name="Veneault-Fourrey C."/>
            <person name="LaButti K."/>
            <person name="Lindquist E.A."/>
            <person name="Lipzen A."/>
            <person name="Lundell T."/>
            <person name="Morin E."/>
            <person name="Murat C."/>
            <person name="Riley R."/>
            <person name="Ohm R."/>
            <person name="Sun H."/>
            <person name="Tunlid A."/>
            <person name="Henrissat B."/>
            <person name="Grigoriev I.V."/>
            <person name="Hibbett D.S."/>
            <person name="Martin F."/>
        </authorList>
    </citation>
    <scope>NUCLEOTIDE SEQUENCE [LARGE SCALE GENOMIC DNA]</scope>
    <source>
        <strain evidence="3">Foug A</strain>
    </source>
</reference>
<evidence type="ECO:0000313" key="3">
    <source>
        <dbReference type="Proteomes" id="UP000053989"/>
    </source>
</evidence>
<organism evidence="2 3">
    <name type="scientific">Scleroderma citrinum Foug A</name>
    <dbReference type="NCBI Taxonomy" id="1036808"/>
    <lineage>
        <taxon>Eukaryota</taxon>
        <taxon>Fungi</taxon>
        <taxon>Dikarya</taxon>
        <taxon>Basidiomycota</taxon>
        <taxon>Agaricomycotina</taxon>
        <taxon>Agaricomycetes</taxon>
        <taxon>Agaricomycetidae</taxon>
        <taxon>Boletales</taxon>
        <taxon>Sclerodermatineae</taxon>
        <taxon>Sclerodermataceae</taxon>
        <taxon>Scleroderma</taxon>
    </lineage>
</organism>
<name>A0A0C3E6B1_9AGAM</name>
<dbReference type="InParanoid" id="A0A0C3E6B1"/>
<dbReference type="InterPro" id="IPR040976">
    <property type="entry name" value="Pkinase_fungal"/>
</dbReference>
<dbReference type="Proteomes" id="UP000053989">
    <property type="component" value="Unassembled WGS sequence"/>
</dbReference>